<name>A0ABV8J217_9ACTN</name>
<accession>A0ABV8J217</accession>
<keyword evidence="2" id="KW-1185">Reference proteome</keyword>
<gene>
    <name evidence="1" type="ORF">ACFO0C_36920</name>
</gene>
<organism evidence="1 2">
    <name type="scientific">Actinoplanes subglobosus</name>
    <dbReference type="NCBI Taxonomy" id="1547892"/>
    <lineage>
        <taxon>Bacteria</taxon>
        <taxon>Bacillati</taxon>
        <taxon>Actinomycetota</taxon>
        <taxon>Actinomycetes</taxon>
        <taxon>Micromonosporales</taxon>
        <taxon>Micromonosporaceae</taxon>
        <taxon>Actinoplanes</taxon>
    </lineage>
</organism>
<comment type="caution">
    <text evidence="1">The sequence shown here is derived from an EMBL/GenBank/DDBJ whole genome shotgun (WGS) entry which is preliminary data.</text>
</comment>
<evidence type="ECO:0000313" key="1">
    <source>
        <dbReference type="EMBL" id="MFC4070547.1"/>
    </source>
</evidence>
<proteinExistence type="predicted"/>
<dbReference type="RefSeq" id="WP_378071420.1">
    <property type="nucleotide sequence ID" value="NZ_JBHSBL010000024.1"/>
</dbReference>
<reference evidence="2" key="1">
    <citation type="journal article" date="2019" name="Int. J. Syst. Evol. Microbiol.">
        <title>The Global Catalogue of Microorganisms (GCM) 10K type strain sequencing project: providing services to taxonomists for standard genome sequencing and annotation.</title>
        <authorList>
            <consortium name="The Broad Institute Genomics Platform"/>
            <consortium name="The Broad Institute Genome Sequencing Center for Infectious Disease"/>
            <person name="Wu L."/>
            <person name="Ma J."/>
        </authorList>
    </citation>
    <scope>NUCLEOTIDE SEQUENCE [LARGE SCALE GENOMIC DNA]</scope>
    <source>
        <strain evidence="2">TBRC 5832</strain>
    </source>
</reference>
<dbReference type="EMBL" id="JBHSBL010000024">
    <property type="protein sequence ID" value="MFC4070547.1"/>
    <property type="molecule type" value="Genomic_DNA"/>
</dbReference>
<dbReference type="Proteomes" id="UP001595867">
    <property type="component" value="Unassembled WGS sequence"/>
</dbReference>
<sequence>MAEYEVVDPVWDSDLEHMGPVDLDDLGVRPELVRRLRAWNDEYTGIALTGFAFPSAEAESRWRQAGLMLSYELQNELPDIAITYFEDGDPRPLRDRRGP</sequence>
<evidence type="ECO:0000313" key="2">
    <source>
        <dbReference type="Proteomes" id="UP001595867"/>
    </source>
</evidence>
<protein>
    <submittedName>
        <fullName evidence="1">Uncharacterized protein</fullName>
    </submittedName>
</protein>